<comment type="catalytic activity">
    <reaction evidence="9 10">
        <text>Release of signal peptides from bacterial membrane prolipoproteins. Hydrolyzes -Xaa-Yaa-Zaa-|-(S,diacylglyceryl)Cys-, in which Xaa is hydrophobic (preferably Leu), and Yaa (Ala or Ser) and Zaa (Gly or Ala) have small, neutral side chains.</text>
        <dbReference type="EC" id="3.4.23.36"/>
    </reaction>
</comment>
<dbReference type="OrthoDB" id="9810259at2"/>
<dbReference type="PANTHER" id="PTHR33695">
    <property type="entry name" value="LIPOPROTEIN SIGNAL PEPTIDASE"/>
    <property type="match status" value="1"/>
</dbReference>
<gene>
    <name evidence="9" type="primary">lspA</name>
    <name evidence="12" type="ORF">J2Z64_001819</name>
</gene>
<evidence type="ECO:0000256" key="4">
    <source>
        <dbReference type="ARBA" id="ARBA00022692"/>
    </source>
</evidence>
<evidence type="ECO:0000256" key="1">
    <source>
        <dbReference type="ARBA" id="ARBA00006139"/>
    </source>
</evidence>
<dbReference type="RefSeq" id="WP_149476223.1">
    <property type="nucleotide sequence ID" value="NZ_JAGGMB010000005.1"/>
</dbReference>
<name>A0A9X0YUT3_9BACI</name>
<dbReference type="EC" id="3.4.23.36" evidence="9"/>
<dbReference type="Pfam" id="PF01252">
    <property type="entry name" value="Peptidase_A8"/>
    <property type="match status" value="1"/>
</dbReference>
<organism evidence="12 13">
    <name type="scientific">Oceanobacillus polygoni</name>
    <dbReference type="NCBI Taxonomy" id="1235259"/>
    <lineage>
        <taxon>Bacteria</taxon>
        <taxon>Bacillati</taxon>
        <taxon>Bacillota</taxon>
        <taxon>Bacilli</taxon>
        <taxon>Bacillales</taxon>
        <taxon>Bacillaceae</taxon>
        <taxon>Oceanobacillus</taxon>
    </lineage>
</organism>
<evidence type="ECO:0000256" key="10">
    <source>
        <dbReference type="RuleBase" id="RU000594"/>
    </source>
</evidence>
<dbReference type="GO" id="GO:0006508">
    <property type="term" value="P:proteolysis"/>
    <property type="evidence" value="ECO:0007669"/>
    <property type="project" value="UniProtKB-KW"/>
</dbReference>
<dbReference type="AlphaFoldDB" id="A0A9X0YUT3"/>
<comment type="function">
    <text evidence="9 10">This protein specifically catalyzes the removal of signal peptides from prolipoproteins.</text>
</comment>
<evidence type="ECO:0000256" key="3">
    <source>
        <dbReference type="ARBA" id="ARBA00022670"/>
    </source>
</evidence>
<dbReference type="Proteomes" id="UP001138793">
    <property type="component" value="Unassembled WGS sequence"/>
</dbReference>
<keyword evidence="13" id="KW-1185">Reference proteome</keyword>
<evidence type="ECO:0000256" key="11">
    <source>
        <dbReference type="RuleBase" id="RU004181"/>
    </source>
</evidence>
<dbReference type="GO" id="GO:0004190">
    <property type="term" value="F:aspartic-type endopeptidase activity"/>
    <property type="evidence" value="ECO:0007669"/>
    <property type="project" value="UniProtKB-UniRule"/>
</dbReference>
<feature type="active site" evidence="9">
    <location>
        <position position="112"/>
    </location>
</feature>
<keyword evidence="8 9" id="KW-0472">Membrane</keyword>
<evidence type="ECO:0000313" key="12">
    <source>
        <dbReference type="EMBL" id="MBP2077564.1"/>
    </source>
</evidence>
<dbReference type="PRINTS" id="PR00781">
    <property type="entry name" value="LIPOSIGPTASE"/>
</dbReference>
<comment type="subcellular location">
    <subcellularLocation>
        <location evidence="9">Cell membrane</location>
        <topology evidence="9">Multi-pass membrane protein</topology>
    </subcellularLocation>
</comment>
<comment type="pathway">
    <text evidence="9">Protein modification; lipoprotein biosynthesis (signal peptide cleavage).</text>
</comment>
<evidence type="ECO:0000256" key="6">
    <source>
        <dbReference type="ARBA" id="ARBA00022801"/>
    </source>
</evidence>
<feature type="transmembrane region" description="Helical" evidence="9">
    <location>
        <begin position="59"/>
        <end position="77"/>
    </location>
</feature>
<keyword evidence="2 9" id="KW-1003">Cell membrane</keyword>
<protein>
    <recommendedName>
        <fullName evidence="9">Lipoprotein signal peptidase</fullName>
        <ecNumber evidence="9">3.4.23.36</ecNumber>
    </recommendedName>
    <alternativeName>
        <fullName evidence="9">Prolipoprotein signal peptidase</fullName>
    </alternativeName>
    <alternativeName>
        <fullName evidence="9">Signal peptidase II</fullName>
        <shortName evidence="9">SPase II</shortName>
    </alternativeName>
</protein>
<reference evidence="12" key="1">
    <citation type="submission" date="2021-03" db="EMBL/GenBank/DDBJ databases">
        <title>Genomic Encyclopedia of Type Strains, Phase IV (KMG-IV): sequencing the most valuable type-strain genomes for metagenomic binning, comparative biology and taxonomic classification.</title>
        <authorList>
            <person name="Goeker M."/>
        </authorList>
    </citation>
    <scope>NUCLEOTIDE SEQUENCE</scope>
    <source>
        <strain evidence="12">DSM 107338</strain>
    </source>
</reference>
<comment type="caution">
    <text evidence="12">The sequence shown here is derived from an EMBL/GenBank/DDBJ whole genome shotgun (WGS) entry which is preliminary data.</text>
</comment>
<dbReference type="InterPro" id="IPR001872">
    <property type="entry name" value="Peptidase_A8"/>
</dbReference>
<evidence type="ECO:0000256" key="7">
    <source>
        <dbReference type="ARBA" id="ARBA00022989"/>
    </source>
</evidence>
<comment type="caution">
    <text evidence="9">Lacks conserved residue(s) required for the propagation of feature annotation.</text>
</comment>
<evidence type="ECO:0000256" key="2">
    <source>
        <dbReference type="ARBA" id="ARBA00022475"/>
    </source>
</evidence>
<comment type="similarity">
    <text evidence="1 9 11">Belongs to the peptidase A8 family.</text>
</comment>
<proteinExistence type="inferred from homology"/>
<keyword evidence="7 9" id="KW-1133">Transmembrane helix</keyword>
<feature type="transmembrane region" description="Helical" evidence="9">
    <location>
        <begin position="122"/>
        <end position="146"/>
    </location>
</feature>
<dbReference type="GO" id="GO:0005886">
    <property type="term" value="C:plasma membrane"/>
    <property type="evidence" value="ECO:0007669"/>
    <property type="project" value="UniProtKB-SubCell"/>
</dbReference>
<keyword evidence="3 9" id="KW-0645">Protease</keyword>
<evidence type="ECO:0000256" key="9">
    <source>
        <dbReference type="HAMAP-Rule" id="MF_00161"/>
    </source>
</evidence>
<sequence length="156" mass="17768">MIWYYVIALFIIGIDQLTKWIIVSTMEIGERITIIENFFYITSHRNSGAAWGILQGQMLFFYIVTAVVVIGIIYYMQKFAKNDTLLAIGLSFVLGGAIGNFIDRLFHQEVVDFADFYIFNYNFPIFNVADSALSIGVIIVIIATIMDERKKGKAKK</sequence>
<dbReference type="NCBIfam" id="TIGR00077">
    <property type="entry name" value="lspA"/>
    <property type="match status" value="1"/>
</dbReference>
<keyword evidence="5 9" id="KW-0064">Aspartyl protease</keyword>
<dbReference type="PROSITE" id="PS00855">
    <property type="entry name" value="SPASE_II"/>
    <property type="match status" value="1"/>
</dbReference>
<dbReference type="PANTHER" id="PTHR33695:SF1">
    <property type="entry name" value="LIPOPROTEIN SIGNAL PEPTIDASE"/>
    <property type="match status" value="1"/>
</dbReference>
<keyword evidence="6 9" id="KW-0378">Hydrolase</keyword>
<evidence type="ECO:0000256" key="8">
    <source>
        <dbReference type="ARBA" id="ARBA00023136"/>
    </source>
</evidence>
<feature type="active site" evidence="9">
    <location>
        <position position="130"/>
    </location>
</feature>
<keyword evidence="4 9" id="KW-0812">Transmembrane</keyword>
<evidence type="ECO:0000313" key="13">
    <source>
        <dbReference type="Proteomes" id="UP001138793"/>
    </source>
</evidence>
<dbReference type="EMBL" id="JAGGMB010000005">
    <property type="protein sequence ID" value="MBP2077564.1"/>
    <property type="molecule type" value="Genomic_DNA"/>
</dbReference>
<dbReference type="HAMAP" id="MF_00161">
    <property type="entry name" value="LspA"/>
    <property type="match status" value="1"/>
</dbReference>
<accession>A0A9X0YUT3</accession>
<evidence type="ECO:0000256" key="5">
    <source>
        <dbReference type="ARBA" id="ARBA00022750"/>
    </source>
</evidence>
<feature type="transmembrane region" description="Helical" evidence="9">
    <location>
        <begin position="84"/>
        <end position="102"/>
    </location>
</feature>